<proteinExistence type="predicted"/>
<evidence type="ECO:0000313" key="2">
    <source>
        <dbReference type="EMBL" id="SUA36697.1"/>
    </source>
</evidence>
<feature type="signal peptide" evidence="1">
    <location>
        <begin position="1"/>
        <end position="22"/>
    </location>
</feature>
<gene>
    <name evidence="2" type="ORF">NCTC12229_01125</name>
</gene>
<accession>A0A378WIJ0</accession>
<sequence length="72" mass="8072">MYKRRMQSVSAFLFLISFTLPVADILSDKQHLFAVAAAMSAQGQMQIQFTAFCYGQFTVKALRIQCASLFAI</sequence>
<dbReference type="EMBL" id="UGRS01000001">
    <property type="protein sequence ID" value="SUA36697.1"/>
    <property type="molecule type" value="Genomic_DNA"/>
</dbReference>
<reference evidence="2 3" key="1">
    <citation type="submission" date="2018-06" db="EMBL/GenBank/DDBJ databases">
        <authorList>
            <consortium name="Pathogen Informatics"/>
            <person name="Doyle S."/>
        </authorList>
    </citation>
    <scope>NUCLEOTIDE SEQUENCE [LARGE SCALE GENOMIC DNA]</scope>
    <source>
        <strain evidence="2 3">NCTC12229</strain>
    </source>
</reference>
<evidence type="ECO:0000313" key="3">
    <source>
        <dbReference type="Proteomes" id="UP000254055"/>
    </source>
</evidence>
<keyword evidence="1" id="KW-0732">Signal</keyword>
<evidence type="ECO:0000256" key="1">
    <source>
        <dbReference type="SAM" id="SignalP"/>
    </source>
</evidence>
<dbReference type="Proteomes" id="UP000254055">
    <property type="component" value="Unassembled WGS sequence"/>
</dbReference>
<protein>
    <submittedName>
        <fullName evidence="2">Uncharacterized protein</fullName>
    </submittedName>
</protein>
<feature type="chain" id="PRO_5017060916" evidence="1">
    <location>
        <begin position="23"/>
        <end position="72"/>
    </location>
</feature>
<dbReference type="AlphaFoldDB" id="A0A378WIJ0"/>
<organism evidence="2 3">
    <name type="scientific">Neisseria zoodegmatis</name>
    <dbReference type="NCBI Taxonomy" id="326523"/>
    <lineage>
        <taxon>Bacteria</taxon>
        <taxon>Pseudomonadati</taxon>
        <taxon>Pseudomonadota</taxon>
        <taxon>Betaproteobacteria</taxon>
        <taxon>Neisseriales</taxon>
        <taxon>Neisseriaceae</taxon>
        <taxon>Neisseria</taxon>
    </lineage>
</organism>
<name>A0A378WIJ0_9NEIS</name>